<proteinExistence type="predicted"/>
<dbReference type="AlphaFoldDB" id="I2GWH5"/>
<gene>
    <name evidence="1" type="primary">TBLA0A06850</name>
    <name evidence="1" type="ORF">TBLA_0A06850</name>
</gene>
<accession>I2GWH5</accession>
<reference evidence="1 2" key="1">
    <citation type="journal article" date="2011" name="Proc. Natl. Acad. Sci. U.S.A.">
        <title>Evolutionary erosion of yeast sex chromosomes by mating-type switching accidents.</title>
        <authorList>
            <person name="Gordon J.L."/>
            <person name="Armisen D."/>
            <person name="Proux-Wera E."/>
            <person name="Oheigeartaigh S.S."/>
            <person name="Byrne K.P."/>
            <person name="Wolfe K.H."/>
        </authorList>
    </citation>
    <scope>NUCLEOTIDE SEQUENCE [LARGE SCALE GENOMIC DNA]</scope>
    <source>
        <strain evidence="2">ATCC 34711 / CBS 6284 / DSM 70876 / NBRC 10599 / NRRL Y-10934 / UCD 77-7</strain>
    </source>
</reference>
<name>I2GWH5_HENB6</name>
<dbReference type="InParanoid" id="I2GWH5"/>
<dbReference type="GeneID" id="14493218"/>
<dbReference type="Proteomes" id="UP000002866">
    <property type="component" value="Chromosome 1"/>
</dbReference>
<evidence type="ECO:0000313" key="2">
    <source>
        <dbReference type="Proteomes" id="UP000002866"/>
    </source>
</evidence>
<dbReference type="EMBL" id="HE806316">
    <property type="protein sequence ID" value="CCH58477.1"/>
    <property type="molecule type" value="Genomic_DNA"/>
</dbReference>
<organism evidence="1 2">
    <name type="scientific">Henningerozyma blattae (strain ATCC 34711 / CBS 6284 / DSM 70876 / NBRC 10599 / NRRL Y-10934 / UCD 77-7)</name>
    <name type="common">Yeast</name>
    <name type="synonym">Tetrapisispora blattae</name>
    <dbReference type="NCBI Taxonomy" id="1071380"/>
    <lineage>
        <taxon>Eukaryota</taxon>
        <taxon>Fungi</taxon>
        <taxon>Dikarya</taxon>
        <taxon>Ascomycota</taxon>
        <taxon>Saccharomycotina</taxon>
        <taxon>Saccharomycetes</taxon>
        <taxon>Saccharomycetales</taxon>
        <taxon>Saccharomycetaceae</taxon>
        <taxon>Henningerozyma</taxon>
    </lineage>
</organism>
<dbReference type="RefSeq" id="XP_004177996.1">
    <property type="nucleotide sequence ID" value="XM_004177948.1"/>
</dbReference>
<sequence length="160" mass="18685">MKKDIKNPFTINQFSDIFIKLGLSLDTYVIDILQNRIELNIKPQVFSVEVFLLLVHYCTNGPVGLSRRTYYNGLGRVYVGDLCGPSRKEWEVALEFVKKFLMKNYSTLMVGIIMVQQCGELYPNNEFRAKKKGKLYPRRLNIKELLIVFLDHYKKNSILL</sequence>
<dbReference type="HOGENOM" id="CLU_1653318_0_0_1"/>
<keyword evidence="2" id="KW-1185">Reference proteome</keyword>
<protein>
    <submittedName>
        <fullName evidence="1">Uncharacterized protein</fullName>
    </submittedName>
</protein>
<dbReference type="KEGG" id="tbl:TBLA_0A06850"/>
<evidence type="ECO:0000313" key="1">
    <source>
        <dbReference type="EMBL" id="CCH58477.1"/>
    </source>
</evidence>